<sequence>MNQTLAFVLARLALAMSMLGHGLVRIPKLNGFSAWMLGKFKDSMLPEVLVLPFSYALPVAELLVGVLLLIGWMTRQALVAGAVVMILLIFGSSMIEDWGAIPSQLIHAAYCCILLVFVDTHNAYAVDKRLR</sequence>
<proteinExistence type="predicted"/>
<feature type="transmembrane region" description="Helical" evidence="5">
    <location>
        <begin position="49"/>
        <end position="70"/>
    </location>
</feature>
<keyword evidence="7" id="KW-1185">Reference proteome</keyword>
<evidence type="ECO:0000256" key="3">
    <source>
        <dbReference type="ARBA" id="ARBA00022989"/>
    </source>
</evidence>
<evidence type="ECO:0000256" key="2">
    <source>
        <dbReference type="ARBA" id="ARBA00022692"/>
    </source>
</evidence>
<dbReference type="Pfam" id="PF07681">
    <property type="entry name" value="DoxX"/>
    <property type="match status" value="1"/>
</dbReference>
<dbReference type="EMBL" id="PTRA01000001">
    <property type="protein sequence ID" value="PQA59384.1"/>
    <property type="molecule type" value="Genomic_DNA"/>
</dbReference>
<evidence type="ECO:0000256" key="4">
    <source>
        <dbReference type="ARBA" id="ARBA00023136"/>
    </source>
</evidence>
<keyword evidence="4 5" id="KW-0472">Membrane</keyword>
<keyword evidence="2 5" id="KW-0812">Transmembrane</keyword>
<comment type="caution">
    <text evidence="6">The sequence shown here is derived from an EMBL/GenBank/DDBJ whole genome shotgun (WGS) entry which is preliminary data.</text>
</comment>
<organism evidence="6 7">
    <name type="scientific">Siphonobacter curvatus</name>
    <dbReference type="NCBI Taxonomy" id="2094562"/>
    <lineage>
        <taxon>Bacteria</taxon>
        <taxon>Pseudomonadati</taxon>
        <taxon>Bacteroidota</taxon>
        <taxon>Cytophagia</taxon>
        <taxon>Cytophagales</taxon>
        <taxon>Cytophagaceae</taxon>
        <taxon>Siphonobacter</taxon>
    </lineage>
</organism>
<reference evidence="7" key="1">
    <citation type="submission" date="2018-02" db="EMBL/GenBank/DDBJ databases">
        <title>Genome sequencing of Solimonas sp. HR-BB.</title>
        <authorList>
            <person name="Lee Y."/>
            <person name="Jeon C.O."/>
        </authorList>
    </citation>
    <scope>NUCLEOTIDE SEQUENCE [LARGE SCALE GENOMIC DNA]</scope>
    <source>
        <strain evidence="7">HR-U</strain>
    </source>
</reference>
<dbReference type="GO" id="GO:0016020">
    <property type="term" value="C:membrane"/>
    <property type="evidence" value="ECO:0007669"/>
    <property type="project" value="UniProtKB-SubCell"/>
</dbReference>
<keyword evidence="3 5" id="KW-1133">Transmembrane helix</keyword>
<gene>
    <name evidence="6" type="ORF">C5O19_06945</name>
</gene>
<feature type="transmembrane region" description="Helical" evidence="5">
    <location>
        <begin position="77"/>
        <end position="95"/>
    </location>
</feature>
<name>A0A2S7INS6_9BACT</name>
<feature type="transmembrane region" description="Helical" evidence="5">
    <location>
        <begin position="107"/>
        <end position="126"/>
    </location>
</feature>
<evidence type="ECO:0000313" key="7">
    <source>
        <dbReference type="Proteomes" id="UP000239590"/>
    </source>
</evidence>
<evidence type="ECO:0000313" key="6">
    <source>
        <dbReference type="EMBL" id="PQA59384.1"/>
    </source>
</evidence>
<evidence type="ECO:0000256" key="5">
    <source>
        <dbReference type="SAM" id="Phobius"/>
    </source>
</evidence>
<dbReference type="InterPro" id="IPR032808">
    <property type="entry name" value="DoxX"/>
</dbReference>
<evidence type="ECO:0000256" key="1">
    <source>
        <dbReference type="ARBA" id="ARBA00004141"/>
    </source>
</evidence>
<dbReference type="RefSeq" id="WP_104710834.1">
    <property type="nucleotide sequence ID" value="NZ_PTRA01000001.1"/>
</dbReference>
<dbReference type="Proteomes" id="UP000239590">
    <property type="component" value="Unassembled WGS sequence"/>
</dbReference>
<dbReference type="AlphaFoldDB" id="A0A2S7INS6"/>
<accession>A0A2S7INS6</accession>
<comment type="subcellular location">
    <subcellularLocation>
        <location evidence="1">Membrane</location>
        <topology evidence="1">Multi-pass membrane protein</topology>
    </subcellularLocation>
</comment>
<protein>
    <submittedName>
        <fullName evidence="6">DoxX family protein</fullName>
    </submittedName>
</protein>
<dbReference type="OrthoDB" id="4732370at2"/>